<gene>
    <name evidence="8" type="primary">rpoE</name>
    <name evidence="8" type="ORF">GCM10014715_14210</name>
</gene>
<dbReference type="InterPro" id="IPR036388">
    <property type="entry name" value="WH-like_DNA-bd_sf"/>
</dbReference>
<dbReference type="Pfam" id="PF08281">
    <property type="entry name" value="Sigma70_r4_2"/>
    <property type="match status" value="1"/>
</dbReference>
<evidence type="ECO:0000313" key="9">
    <source>
        <dbReference type="Proteomes" id="UP000641386"/>
    </source>
</evidence>
<evidence type="ECO:0000313" key="8">
    <source>
        <dbReference type="EMBL" id="GHE61833.1"/>
    </source>
</evidence>
<proteinExistence type="inferred from homology"/>
<dbReference type="GO" id="GO:0003677">
    <property type="term" value="F:DNA binding"/>
    <property type="evidence" value="ECO:0007669"/>
    <property type="project" value="InterPro"/>
</dbReference>
<evidence type="ECO:0000256" key="1">
    <source>
        <dbReference type="ARBA" id="ARBA00010641"/>
    </source>
</evidence>
<protein>
    <submittedName>
        <fullName evidence="8">RNA polymerase sigma24 factor</fullName>
    </submittedName>
</protein>
<dbReference type="InterPro" id="IPR013324">
    <property type="entry name" value="RNA_pol_sigma_r3/r4-like"/>
</dbReference>
<evidence type="ECO:0000256" key="4">
    <source>
        <dbReference type="ARBA" id="ARBA00023163"/>
    </source>
</evidence>
<feature type="domain" description="RNA polymerase sigma factor 70 region 4 type 2" evidence="6">
    <location>
        <begin position="105"/>
        <end position="155"/>
    </location>
</feature>
<evidence type="ECO:0000259" key="5">
    <source>
        <dbReference type="Pfam" id="PF04542"/>
    </source>
</evidence>
<dbReference type="InterPro" id="IPR013249">
    <property type="entry name" value="RNA_pol_sigma70_r4_t2"/>
</dbReference>
<keyword evidence="2" id="KW-0805">Transcription regulation</keyword>
<feature type="domain" description="DUF6596" evidence="7">
    <location>
        <begin position="173"/>
        <end position="273"/>
    </location>
</feature>
<accession>A0A918ZPL5</accession>
<evidence type="ECO:0000259" key="7">
    <source>
        <dbReference type="Pfam" id="PF20239"/>
    </source>
</evidence>
<dbReference type="Gene3D" id="1.10.10.10">
    <property type="entry name" value="Winged helix-like DNA-binding domain superfamily/Winged helix DNA-binding domain"/>
    <property type="match status" value="1"/>
</dbReference>
<dbReference type="PANTHER" id="PTHR47756">
    <property type="entry name" value="BLL6612 PROTEIN-RELATED"/>
    <property type="match status" value="1"/>
</dbReference>
<dbReference type="GO" id="GO:0016987">
    <property type="term" value="F:sigma factor activity"/>
    <property type="evidence" value="ECO:0007669"/>
    <property type="project" value="UniProtKB-KW"/>
</dbReference>
<reference evidence="8" key="1">
    <citation type="journal article" date="2014" name="Int. J. Syst. Evol. Microbiol.">
        <title>Complete genome sequence of Corynebacterium casei LMG S-19264T (=DSM 44701T), isolated from a smear-ripened cheese.</title>
        <authorList>
            <consortium name="US DOE Joint Genome Institute (JGI-PGF)"/>
            <person name="Walter F."/>
            <person name="Albersmeier A."/>
            <person name="Kalinowski J."/>
            <person name="Ruckert C."/>
        </authorList>
    </citation>
    <scope>NUCLEOTIDE SEQUENCE</scope>
    <source>
        <strain evidence="8">JCM 3302</strain>
    </source>
</reference>
<evidence type="ECO:0000256" key="2">
    <source>
        <dbReference type="ARBA" id="ARBA00023015"/>
    </source>
</evidence>
<comment type="similarity">
    <text evidence="1">Belongs to the sigma-70 factor family. ECF subfamily.</text>
</comment>
<reference evidence="8" key="2">
    <citation type="submission" date="2020-09" db="EMBL/GenBank/DDBJ databases">
        <authorList>
            <person name="Sun Q."/>
            <person name="Ohkuma M."/>
        </authorList>
    </citation>
    <scope>NUCLEOTIDE SEQUENCE</scope>
    <source>
        <strain evidence="8">JCM 3302</strain>
    </source>
</reference>
<sequence length="404" mass="43975">MTAPAIEDLLRELTPQVLGTLVRRHGQFEGCEDAVQEAVLAATVQWPADGVPDNPRGWLMTVASRRLIDRMRSDHARRERESVAAAAEVVPEDVPDTDDTLVLLFLCCHPTLTPASQTALTLRAIGGLTTAEIARAFLVPEATMAARISRAKQRIKAAGSTFTLPEGAKLEERLRVVLHVLYLIFNEGYTASSGSELHRADLAQEAIRLARMVHAQMPEDGEVTGLLALMLLTHARRQARTTAAGDLIPLDEQDRTKWDRELIEEGTELVKASLAGPALGPYQLQAAIAATHADAATAEETNWPQVHALYLILERIAPNPVVTLNRAIALAETEGPTAGLALLSTLDSDARMAGHHRLLSVRAHLLEQIGDTAGAYEHYRRAAKATASLAERRYLESRAGRVRP</sequence>
<dbReference type="SUPFAM" id="SSF88946">
    <property type="entry name" value="Sigma2 domain of RNA polymerase sigma factors"/>
    <property type="match status" value="1"/>
</dbReference>
<dbReference type="Pfam" id="PF04542">
    <property type="entry name" value="Sigma70_r2"/>
    <property type="match status" value="1"/>
</dbReference>
<dbReference type="PANTHER" id="PTHR47756:SF2">
    <property type="entry name" value="BLL6612 PROTEIN"/>
    <property type="match status" value="1"/>
</dbReference>
<comment type="caution">
    <text evidence="8">The sequence shown here is derived from an EMBL/GenBank/DDBJ whole genome shotgun (WGS) entry which is preliminary data.</text>
</comment>
<name>A0A918ZPL5_9ACTN</name>
<dbReference type="InterPro" id="IPR013325">
    <property type="entry name" value="RNA_pol_sigma_r2"/>
</dbReference>
<evidence type="ECO:0000256" key="3">
    <source>
        <dbReference type="ARBA" id="ARBA00023082"/>
    </source>
</evidence>
<dbReference type="SUPFAM" id="SSF88659">
    <property type="entry name" value="Sigma3 and sigma4 domains of RNA polymerase sigma factors"/>
    <property type="match status" value="1"/>
</dbReference>
<dbReference type="GO" id="GO:0006352">
    <property type="term" value="P:DNA-templated transcription initiation"/>
    <property type="evidence" value="ECO:0007669"/>
    <property type="project" value="InterPro"/>
</dbReference>
<feature type="domain" description="RNA polymerase sigma-70 region 2" evidence="5">
    <location>
        <begin position="10"/>
        <end position="74"/>
    </location>
</feature>
<dbReference type="AlphaFoldDB" id="A0A918ZPL5"/>
<dbReference type="RefSeq" id="WP_189897566.1">
    <property type="nucleotide sequence ID" value="NZ_BNBC01000004.1"/>
</dbReference>
<dbReference type="Pfam" id="PF20239">
    <property type="entry name" value="DUF6596"/>
    <property type="match status" value="1"/>
</dbReference>
<dbReference type="EMBL" id="BNBC01000004">
    <property type="protein sequence ID" value="GHE61833.1"/>
    <property type="molecule type" value="Genomic_DNA"/>
</dbReference>
<evidence type="ECO:0000259" key="6">
    <source>
        <dbReference type="Pfam" id="PF08281"/>
    </source>
</evidence>
<keyword evidence="9" id="KW-1185">Reference proteome</keyword>
<keyword evidence="4" id="KW-0804">Transcription</keyword>
<dbReference type="InterPro" id="IPR007627">
    <property type="entry name" value="RNA_pol_sigma70_r2"/>
</dbReference>
<dbReference type="Gene3D" id="1.10.1740.10">
    <property type="match status" value="1"/>
</dbReference>
<organism evidence="8 9">
    <name type="scientific">Streptomyces spiralis</name>
    <dbReference type="NCBI Taxonomy" id="66376"/>
    <lineage>
        <taxon>Bacteria</taxon>
        <taxon>Bacillati</taxon>
        <taxon>Actinomycetota</taxon>
        <taxon>Actinomycetes</taxon>
        <taxon>Kitasatosporales</taxon>
        <taxon>Streptomycetaceae</taxon>
        <taxon>Streptomyces</taxon>
    </lineage>
</organism>
<dbReference type="Proteomes" id="UP000641386">
    <property type="component" value="Unassembled WGS sequence"/>
</dbReference>
<dbReference type="InterPro" id="IPR046531">
    <property type="entry name" value="DUF6596"/>
</dbReference>
<keyword evidence="3" id="KW-0731">Sigma factor</keyword>